<organism evidence="11">
    <name type="scientific">Xenopus tropicalis</name>
    <name type="common">Western clawed frog</name>
    <name type="synonym">Silurana tropicalis</name>
    <dbReference type="NCBI Taxonomy" id="8364"/>
    <lineage>
        <taxon>Eukaryota</taxon>
        <taxon>Metazoa</taxon>
        <taxon>Chordata</taxon>
        <taxon>Craniata</taxon>
        <taxon>Vertebrata</taxon>
        <taxon>Euteleostomi</taxon>
        <taxon>Amphibia</taxon>
        <taxon>Batrachia</taxon>
        <taxon>Anura</taxon>
        <taxon>Pipoidea</taxon>
        <taxon>Pipidae</taxon>
        <taxon>Xenopodinae</taxon>
        <taxon>Xenopus</taxon>
        <taxon>Silurana</taxon>
    </lineage>
</organism>
<dbReference type="KEGG" id="xtr:496652"/>
<dbReference type="RefSeq" id="XP_012816447.1">
    <property type="nucleotide sequence ID" value="XM_012960993.3"/>
</dbReference>
<comment type="similarity">
    <text evidence="2 8">Belongs to the EMP24/GP25L family.</text>
</comment>
<dbReference type="PANTHER" id="PTHR22811">
    <property type="entry name" value="TRANSMEMBRANE EMP24 DOMAIN-CONTAINING PROTEIN"/>
    <property type="match status" value="1"/>
</dbReference>
<evidence type="ECO:0000256" key="2">
    <source>
        <dbReference type="ARBA" id="ARBA00007104"/>
    </source>
</evidence>
<feature type="chain" id="PRO_5033207711" evidence="9 13">
    <location>
        <begin position="18"/>
        <end position="236"/>
    </location>
</feature>
<sequence>MLPVVVFLLAHLLFSTAQKSEPLSDPNAQSLFRGADRYDFAVLLGPGGTECFWHFAHQEGYFYYGYEVQWTSGIMQNRHVTASAFTPEGFQIEQSQDTRGQINFKTKETGFYQICVNNWQNSFGQAQVYLNFGVFYDGVGPEHVEDQKQKLNDTLVTIEESAQIVQNRVLHMWRYYNFARMRKGSDYYILLSNYHYVNWWSASQSVLIVASGVLQLYFLKRLFNVKTTTDSQKPRC</sequence>
<evidence type="ECO:0000313" key="13">
    <source>
        <dbReference type="RefSeq" id="NP_001186530.1"/>
    </source>
</evidence>
<feature type="domain" description="GOLD" evidence="10">
    <location>
        <begin position="49"/>
        <end position="134"/>
    </location>
</feature>
<keyword evidence="6" id="KW-1133">Transmembrane helix</keyword>
<reference evidence="13 14" key="4">
    <citation type="submission" date="2025-04" db="UniProtKB">
        <authorList>
            <consortium name="RefSeq"/>
        </authorList>
    </citation>
    <scope>IDENTIFICATION</scope>
    <source>
        <strain evidence="14">Nigerian</strain>
        <tissue evidence="14">Liver and blood</tissue>
    </source>
</reference>
<evidence type="ECO:0000256" key="8">
    <source>
        <dbReference type="RuleBase" id="RU003827"/>
    </source>
</evidence>
<dbReference type="Xenbase" id="XB-GENE-967876">
    <property type="gene designation" value="tmed6"/>
</dbReference>
<dbReference type="InterPro" id="IPR015720">
    <property type="entry name" value="Emp24-like"/>
</dbReference>
<dbReference type="Ensembl" id="ENSXETT00000038703">
    <property type="protein sequence ID" value="ENSXETP00000038703"/>
    <property type="gene ID" value="ENSXETG00000017856"/>
</dbReference>
<evidence type="ECO:0000256" key="4">
    <source>
        <dbReference type="ARBA" id="ARBA00022729"/>
    </source>
</evidence>
<reference evidence="13" key="1">
    <citation type="journal article" date="2002" name="Proc. Natl. Acad. Sci. U.S.A.">
        <title>Generation and initial analysis of more than 15,000 full-length human and mouse cDNA sequences.</title>
        <authorList>
            <consortium name="Mammalian Gene Collection Program Team"/>
            <person name="Strausberg R.L."/>
            <person name="Feingold E.A."/>
            <person name="Grouse L.H."/>
            <person name="Derge J.G."/>
            <person name="Klausner R.D."/>
            <person name="Collins F.S."/>
            <person name="Wagner L."/>
            <person name="Shenmen C.M."/>
            <person name="Schuler G.D."/>
            <person name="Altschul S.F."/>
            <person name="Zeeberg B."/>
            <person name="Buetow K.H."/>
            <person name="Schaefer C.F."/>
            <person name="Bhat N.K."/>
            <person name="Hopkins R.F."/>
            <person name="Jordan H."/>
            <person name="Moore T."/>
            <person name="Max S.I."/>
            <person name="Wang J."/>
            <person name="Hsieh F."/>
            <person name="Diatchenko L."/>
            <person name="Marusina K."/>
            <person name="Farmer A.A."/>
            <person name="Rubin G.M."/>
            <person name="Hong L."/>
            <person name="Stapleton M."/>
            <person name="Soares M.B."/>
            <person name="Bonaldo M.F."/>
            <person name="Casavant T.L."/>
            <person name="Scheetz T.E."/>
            <person name="Brownstein M.J."/>
            <person name="Usdin T.B."/>
            <person name="Toshiyuki S."/>
            <person name="Carninci P."/>
            <person name="Prange C."/>
            <person name="Raha S.S."/>
            <person name="Loquellano N.A."/>
            <person name="Peters G.J."/>
            <person name="Abramson R.D."/>
            <person name="Mullahy S.J."/>
            <person name="Bosak S.A."/>
            <person name="McEwan P.J."/>
            <person name="McKernan K.J."/>
            <person name="Malek J.A."/>
            <person name="Gunaratne P.H."/>
            <person name="Richards S."/>
            <person name="Worley K.C."/>
            <person name="Hale S."/>
            <person name="Garcia A.M."/>
            <person name="Gay L.J."/>
            <person name="Hulyk S.W."/>
            <person name="Villalon D.K."/>
            <person name="Muzny D.M."/>
            <person name="Sodergren E.J."/>
            <person name="Lu X."/>
            <person name="Gibbs R.A."/>
            <person name="Fahey J."/>
            <person name="Helton E."/>
            <person name="Ketteman M."/>
            <person name="Madan A."/>
            <person name="Rodrigues S."/>
            <person name="Sanchez A."/>
            <person name="Whiting M."/>
            <person name="Madan A."/>
            <person name="Young A.C."/>
            <person name="Shevchenko Y."/>
            <person name="Bouffard G.G."/>
            <person name="Blakesley R.W."/>
            <person name="Touchman J.W."/>
            <person name="Green E.D."/>
            <person name="Dickson M.C."/>
            <person name="Rodriguez A.C."/>
            <person name="Grimwood J."/>
            <person name="Schmutz J."/>
            <person name="Myers R.M."/>
            <person name="Butterfield Y.S."/>
            <person name="Krzywinski M.I."/>
            <person name="Skalska U."/>
            <person name="Smailus D.E."/>
            <person name="Schnerch A."/>
            <person name="Schein J.E."/>
            <person name="Jones S.J."/>
            <person name="Marra M.A."/>
        </authorList>
    </citation>
    <scope>NUCLEOTIDE SEQUENCE</scope>
</reference>
<dbReference type="InterPro" id="IPR009038">
    <property type="entry name" value="GOLD_dom"/>
</dbReference>
<evidence type="ECO:0000313" key="12">
    <source>
        <dbReference type="Proteomes" id="UP000008143"/>
    </source>
</evidence>
<feature type="signal peptide" evidence="9">
    <location>
        <begin position="1"/>
        <end position="17"/>
    </location>
</feature>
<comment type="subcellular location">
    <subcellularLocation>
        <location evidence="1">Endoplasmic reticulum membrane</location>
        <topology evidence="1">Single-pass type I membrane protein</topology>
    </subcellularLocation>
    <subcellularLocation>
        <location evidence="8">Membrane</location>
        <topology evidence="8">Single-pass type I membrane protein</topology>
    </subcellularLocation>
</comment>
<dbReference type="CTD" id="146456"/>
<evidence type="ECO:0000256" key="3">
    <source>
        <dbReference type="ARBA" id="ARBA00022692"/>
    </source>
</evidence>
<dbReference type="GeneTree" id="ENSGT00390000010961"/>
<dbReference type="Proteomes" id="UP000008143">
    <property type="component" value="Chromosome 4"/>
</dbReference>
<evidence type="ECO:0000259" key="10">
    <source>
        <dbReference type="PROSITE" id="PS50866"/>
    </source>
</evidence>
<dbReference type="OrthoDB" id="10037706at2759"/>
<evidence type="ECO:0000313" key="14">
    <source>
        <dbReference type="RefSeq" id="XP_012816447.1"/>
    </source>
</evidence>
<dbReference type="DNASU" id="493224"/>
<reference evidence="11" key="3">
    <citation type="submission" date="2011-06" db="UniProtKB">
        <authorList>
            <consortium name="Ensembl"/>
        </authorList>
    </citation>
    <scope>IDENTIFICATION</scope>
</reference>
<proteinExistence type="inferred from homology"/>
<dbReference type="GeneID" id="496652"/>
<dbReference type="AlphaFoldDB" id="A0A7D9NLP5"/>
<dbReference type="OMA" id="HNRFSTM"/>
<dbReference type="RefSeq" id="NP_001186530.1">
    <property type="nucleotide sequence ID" value="NM_001199601.1"/>
</dbReference>
<keyword evidence="7" id="KW-0472">Membrane</keyword>
<keyword evidence="4 9" id="KW-0732">Signal</keyword>
<dbReference type="AGR" id="Xenbase:XB-GENE-967876"/>
<reference evidence="11" key="2">
    <citation type="journal article" date="2010" name="Science">
        <title>The genome of the Western clawed frog Xenopus tropicalis.</title>
        <authorList>
            <person name="Hellsten U."/>
            <person name="Harland R.M."/>
            <person name="Gilchrist M.J."/>
            <person name="Hendrix D."/>
            <person name="Jurka J."/>
            <person name="Kapitonov V."/>
            <person name="Ovcharenko I."/>
            <person name="Putnam N.H."/>
            <person name="Shu S."/>
            <person name="Taher L."/>
            <person name="Blitz I.L."/>
            <person name="Blumberg B."/>
            <person name="Dichmann D.S."/>
            <person name="Dubchak I."/>
            <person name="Amaya E."/>
            <person name="Detter J.C."/>
            <person name="Fletcher R."/>
            <person name="Gerhard D.S."/>
            <person name="Goodstein D."/>
            <person name="Graves T."/>
            <person name="Grigoriev I.V."/>
            <person name="Grimwood J."/>
            <person name="Kawashima T."/>
            <person name="Lindquist E."/>
            <person name="Lucas S.M."/>
            <person name="Mead P.E."/>
            <person name="Mitros T."/>
            <person name="Ogino H."/>
            <person name="Ohta Y."/>
            <person name="Poliakov A.V."/>
            <person name="Pollet N."/>
            <person name="Robert J."/>
            <person name="Salamov A."/>
            <person name="Sater A.K."/>
            <person name="Schmutz J."/>
            <person name="Terry A."/>
            <person name="Vize P.D."/>
            <person name="Warren W.C."/>
            <person name="Wells D."/>
            <person name="Wills A."/>
            <person name="Wilson R.K."/>
            <person name="Zimmerman L.B."/>
            <person name="Zorn A.M."/>
            <person name="Grainger R."/>
            <person name="Grammer T."/>
            <person name="Khokha M.K."/>
            <person name="Richardson P.M."/>
            <person name="Rokhsar D.S."/>
        </authorList>
    </citation>
    <scope>NUCLEOTIDE SEQUENCE [LARGE SCALE GENOMIC DNA]</scope>
    <source>
        <strain evidence="11">Nigerian</strain>
    </source>
</reference>
<evidence type="ECO:0000256" key="1">
    <source>
        <dbReference type="ARBA" id="ARBA00004115"/>
    </source>
</evidence>
<dbReference type="GO" id="GO:0005789">
    <property type="term" value="C:endoplasmic reticulum membrane"/>
    <property type="evidence" value="ECO:0007669"/>
    <property type="project" value="UniProtKB-SubCell"/>
</dbReference>
<keyword evidence="12" id="KW-1185">Reference proteome</keyword>
<dbReference type="Bgee" id="ENSXETG00000017856">
    <property type="expression patterns" value="Expressed in male organism and 7 other cell types or tissues"/>
</dbReference>
<keyword evidence="3 8" id="KW-0812">Transmembrane</keyword>
<name>A0A7D9NLP5_XENTR</name>
<evidence type="ECO:0000256" key="5">
    <source>
        <dbReference type="ARBA" id="ARBA00022824"/>
    </source>
</evidence>
<evidence type="ECO:0000256" key="7">
    <source>
        <dbReference type="ARBA" id="ARBA00023136"/>
    </source>
</evidence>
<evidence type="ECO:0000313" key="11">
    <source>
        <dbReference type="Ensembl" id="ENSXETP00000038703"/>
    </source>
</evidence>
<gene>
    <name evidence="11 13 14 15" type="primary">tmed6</name>
</gene>
<evidence type="ECO:0000313" key="15">
    <source>
        <dbReference type="Xenbase" id="XB-GENE-967876"/>
    </source>
</evidence>
<protein>
    <submittedName>
        <fullName evidence="14">Transmembrane emp24 domain-containing protein 6 isoform X1</fullName>
    </submittedName>
    <submittedName>
        <fullName evidence="13">Transmembrane emp24 domain-containing protein 6 precursor</fullName>
    </submittedName>
    <submittedName>
        <fullName evidence="11">Transmembrane p24 trafficking protein 6</fullName>
    </submittedName>
</protein>
<dbReference type="PROSITE" id="PS50866">
    <property type="entry name" value="GOLD"/>
    <property type="match status" value="1"/>
</dbReference>
<evidence type="ECO:0000256" key="6">
    <source>
        <dbReference type="ARBA" id="ARBA00022989"/>
    </source>
</evidence>
<dbReference type="Pfam" id="PF01105">
    <property type="entry name" value="EMP24_GP25L"/>
    <property type="match status" value="1"/>
</dbReference>
<dbReference type="SMART" id="SM01190">
    <property type="entry name" value="EMP24_GP25L"/>
    <property type="match status" value="1"/>
</dbReference>
<accession>A0A7D9NLP5</accession>
<keyword evidence="5" id="KW-0256">Endoplasmic reticulum</keyword>
<evidence type="ECO:0000256" key="9">
    <source>
        <dbReference type="SAM" id="SignalP"/>
    </source>
</evidence>